<dbReference type="Gene3D" id="3.40.190.10">
    <property type="entry name" value="Periplasmic binding protein-like II"/>
    <property type="match status" value="2"/>
</dbReference>
<sequence>MTMNQKVLKGLTILSALTLGVLAYETAGASTKTITVATDSDTAPFTYKKDDQFKGYDIDVVKAIFKDSKKYTVKYETVAFSSILTGLDAGRYQLAANDFNYNAERAEKYIFSDPISKSNYAIASKDGTSYDSLDDLSGKSTEALAGSNYAQVLEDWNKEHADKKPIEINYVASSTAISTRLQGVETGKSDFILYDAISLDYIIDDQDLDLDTTALKDSVGGDKDGLEYLLFSKDEEGKELANFVNQRLKTLKEDGTLKKLSIKYFGDDFVSTLK</sequence>
<dbReference type="SMART" id="SM00062">
    <property type="entry name" value="PBPb"/>
    <property type="match status" value="1"/>
</dbReference>
<dbReference type="Pfam" id="PF00497">
    <property type="entry name" value="SBP_bac_3"/>
    <property type="match status" value="1"/>
</dbReference>
<feature type="domain" description="Solute-binding protein family 3/N-terminal" evidence="3">
    <location>
        <begin position="33"/>
        <end position="268"/>
    </location>
</feature>
<feature type="signal peptide" evidence="2">
    <location>
        <begin position="1"/>
        <end position="23"/>
    </location>
</feature>
<keyword evidence="1 2" id="KW-0732">Signal</keyword>
<evidence type="ECO:0000313" key="4">
    <source>
        <dbReference type="EMBL" id="MET3634798.1"/>
    </source>
</evidence>
<dbReference type="InterPro" id="IPR001638">
    <property type="entry name" value="Solute-binding_3/MltF_N"/>
</dbReference>
<evidence type="ECO:0000256" key="2">
    <source>
        <dbReference type="SAM" id="SignalP"/>
    </source>
</evidence>
<proteinExistence type="predicted"/>
<evidence type="ECO:0000259" key="3">
    <source>
        <dbReference type="SMART" id="SM00062"/>
    </source>
</evidence>
<name>A0ABV2JGB8_9STRE</name>
<accession>A0ABV2JGB8</accession>
<organism evidence="4 5">
    <name type="scientific">Streptococcus porcorum</name>
    <dbReference type="NCBI Taxonomy" id="701526"/>
    <lineage>
        <taxon>Bacteria</taxon>
        <taxon>Bacillati</taxon>
        <taxon>Bacillota</taxon>
        <taxon>Bacilli</taxon>
        <taxon>Lactobacillales</taxon>
        <taxon>Streptococcaceae</taxon>
        <taxon>Streptococcus</taxon>
    </lineage>
</organism>
<dbReference type="EMBL" id="JBEPLN010000026">
    <property type="protein sequence ID" value="MET3634798.1"/>
    <property type="molecule type" value="Genomic_DNA"/>
</dbReference>
<dbReference type="SUPFAM" id="SSF53850">
    <property type="entry name" value="Periplasmic binding protein-like II"/>
    <property type="match status" value="1"/>
</dbReference>
<comment type="caution">
    <text evidence="4">The sequence shown here is derived from an EMBL/GenBank/DDBJ whole genome shotgun (WGS) entry which is preliminary data.</text>
</comment>
<dbReference type="PANTHER" id="PTHR35936:SF19">
    <property type="entry name" value="AMINO-ACID-BINDING PROTEIN YXEM-RELATED"/>
    <property type="match status" value="1"/>
</dbReference>
<reference evidence="4 5" key="1">
    <citation type="submission" date="2024-06" db="EMBL/GenBank/DDBJ databases">
        <title>Genomic Encyclopedia of Type Strains, Phase IV (KMG-IV): sequencing the most valuable type-strain genomes for metagenomic binning, comparative biology and taxonomic classification.</title>
        <authorList>
            <person name="Goeker M."/>
        </authorList>
    </citation>
    <scope>NUCLEOTIDE SEQUENCE [LARGE SCALE GENOMIC DNA]</scope>
    <source>
        <strain evidence="4 5">DSM 28302</strain>
    </source>
</reference>
<feature type="chain" id="PRO_5045375016" evidence="2">
    <location>
        <begin position="24"/>
        <end position="274"/>
    </location>
</feature>
<keyword evidence="5" id="KW-1185">Reference proteome</keyword>
<evidence type="ECO:0000256" key="1">
    <source>
        <dbReference type="ARBA" id="ARBA00022729"/>
    </source>
</evidence>
<protein>
    <submittedName>
        <fullName evidence="4">Polar amino acid transport system substrate-binding protein</fullName>
    </submittedName>
</protein>
<dbReference type="PANTHER" id="PTHR35936">
    <property type="entry name" value="MEMBRANE-BOUND LYTIC MUREIN TRANSGLYCOSYLASE F"/>
    <property type="match status" value="1"/>
</dbReference>
<dbReference type="Proteomes" id="UP001549037">
    <property type="component" value="Unassembled WGS sequence"/>
</dbReference>
<evidence type="ECO:0000313" key="5">
    <source>
        <dbReference type="Proteomes" id="UP001549037"/>
    </source>
</evidence>
<gene>
    <name evidence="4" type="ORF">ABID28_001457</name>
</gene>